<name>A0AAP0F015_9MAGN</name>
<keyword evidence="1" id="KW-0812">Transmembrane</keyword>
<evidence type="ECO:0000313" key="3">
    <source>
        <dbReference type="Proteomes" id="UP001417504"/>
    </source>
</evidence>
<reference evidence="2 3" key="1">
    <citation type="submission" date="2024-01" db="EMBL/GenBank/DDBJ databases">
        <title>Genome assemblies of Stephania.</title>
        <authorList>
            <person name="Yang L."/>
        </authorList>
    </citation>
    <scope>NUCLEOTIDE SEQUENCE [LARGE SCALE GENOMIC DNA]</scope>
    <source>
        <strain evidence="2">QJT</strain>
        <tissue evidence="2">Leaf</tissue>
    </source>
</reference>
<dbReference type="EMBL" id="JBBNAE010000008">
    <property type="protein sequence ID" value="KAK9102161.1"/>
    <property type="molecule type" value="Genomic_DNA"/>
</dbReference>
<keyword evidence="1" id="KW-0472">Membrane</keyword>
<evidence type="ECO:0000256" key="1">
    <source>
        <dbReference type="SAM" id="Phobius"/>
    </source>
</evidence>
<proteinExistence type="predicted"/>
<organism evidence="2 3">
    <name type="scientific">Stephania japonica</name>
    <dbReference type="NCBI Taxonomy" id="461633"/>
    <lineage>
        <taxon>Eukaryota</taxon>
        <taxon>Viridiplantae</taxon>
        <taxon>Streptophyta</taxon>
        <taxon>Embryophyta</taxon>
        <taxon>Tracheophyta</taxon>
        <taxon>Spermatophyta</taxon>
        <taxon>Magnoliopsida</taxon>
        <taxon>Ranunculales</taxon>
        <taxon>Menispermaceae</taxon>
        <taxon>Menispermoideae</taxon>
        <taxon>Cissampelideae</taxon>
        <taxon>Stephania</taxon>
    </lineage>
</organism>
<dbReference type="Proteomes" id="UP001417504">
    <property type="component" value="Unassembled WGS sequence"/>
</dbReference>
<sequence>MEGTMIRKNYSGVSMLVVVLVMVMSVGLMTKTCVADFNVAEFVNGCVATDCVANNLFLASVDKCTTCVGDCRKRFQPTGPLADCGLQCATDFCHKVVTPNPTNLLQTDVVAIAKDFLPQCITKCAS</sequence>
<keyword evidence="3" id="KW-1185">Reference proteome</keyword>
<evidence type="ECO:0000313" key="2">
    <source>
        <dbReference type="EMBL" id="KAK9102161.1"/>
    </source>
</evidence>
<feature type="transmembrane region" description="Helical" evidence="1">
    <location>
        <begin position="12"/>
        <end position="30"/>
    </location>
</feature>
<gene>
    <name evidence="2" type="ORF">Sjap_019415</name>
</gene>
<keyword evidence="1" id="KW-1133">Transmembrane helix</keyword>
<accession>A0AAP0F015</accession>
<comment type="caution">
    <text evidence="2">The sequence shown here is derived from an EMBL/GenBank/DDBJ whole genome shotgun (WGS) entry which is preliminary data.</text>
</comment>
<dbReference type="AlphaFoldDB" id="A0AAP0F015"/>
<protein>
    <submittedName>
        <fullName evidence="2">Uncharacterized protein</fullName>
    </submittedName>
</protein>